<dbReference type="GO" id="GO:0000184">
    <property type="term" value="P:nuclear-transcribed mRNA catabolic process, nonsense-mediated decay"/>
    <property type="evidence" value="ECO:0007669"/>
    <property type="project" value="InterPro"/>
</dbReference>
<reference evidence="1 2" key="1">
    <citation type="submission" date="2018-11" db="EMBL/GenBank/DDBJ databases">
        <authorList>
            <consortium name="Pathogen Informatics"/>
        </authorList>
    </citation>
    <scope>NUCLEOTIDE SEQUENCE [LARGE SCALE GENOMIC DNA]</scope>
</reference>
<dbReference type="Proteomes" id="UP000271098">
    <property type="component" value="Unassembled WGS sequence"/>
</dbReference>
<name>A0A3P6QUK3_9BILA</name>
<dbReference type="AlphaFoldDB" id="A0A3P6QUK3"/>
<sequence length="60" mass="7006">MLSMLAGNDHLDMYRHYAFRPASRESIETCRHQTQKISVYVTKSRMILLDCQVNSLFLVS</sequence>
<dbReference type="EMBL" id="UYRT01004337">
    <property type="protein sequence ID" value="VDK36234.1"/>
    <property type="molecule type" value="Genomic_DNA"/>
</dbReference>
<dbReference type="PANTHER" id="PTHR14270:SF0">
    <property type="entry name" value="NONSENSE-MEDIATED MRNA DECAY FACTOR SMG9"/>
    <property type="match status" value="1"/>
</dbReference>
<dbReference type="PANTHER" id="PTHR14270">
    <property type="entry name" value="NONSENSE-MEDIATED MRNA DECAY FACTOR SMG9"/>
    <property type="match status" value="1"/>
</dbReference>
<gene>
    <name evidence="1" type="ORF">GPUH_LOCUS2755</name>
</gene>
<accession>A0A3P6QUK3</accession>
<keyword evidence="2" id="KW-1185">Reference proteome</keyword>
<proteinExistence type="predicted"/>
<organism evidence="1 2">
    <name type="scientific">Gongylonema pulchrum</name>
    <dbReference type="NCBI Taxonomy" id="637853"/>
    <lineage>
        <taxon>Eukaryota</taxon>
        <taxon>Metazoa</taxon>
        <taxon>Ecdysozoa</taxon>
        <taxon>Nematoda</taxon>
        <taxon>Chromadorea</taxon>
        <taxon>Rhabditida</taxon>
        <taxon>Spirurina</taxon>
        <taxon>Spiruromorpha</taxon>
        <taxon>Spiruroidea</taxon>
        <taxon>Gongylonematidae</taxon>
        <taxon>Gongylonema</taxon>
    </lineage>
</organism>
<evidence type="ECO:0000313" key="1">
    <source>
        <dbReference type="EMBL" id="VDK36234.1"/>
    </source>
</evidence>
<protein>
    <submittedName>
        <fullName evidence="1">Uncharacterized protein</fullName>
    </submittedName>
</protein>
<dbReference type="OrthoDB" id="79514at2759"/>
<evidence type="ECO:0000313" key="2">
    <source>
        <dbReference type="Proteomes" id="UP000271098"/>
    </source>
</evidence>
<dbReference type="InterPro" id="IPR039177">
    <property type="entry name" value="SMG9"/>
</dbReference>